<keyword evidence="11 17" id="KW-0808">Transferase</keyword>
<dbReference type="Gene3D" id="1.10.274.10">
    <property type="entry name" value="PtsI, HPr-binding domain"/>
    <property type="match status" value="1"/>
</dbReference>
<dbReference type="PRINTS" id="PR01736">
    <property type="entry name" value="PHPHTRNFRASE"/>
</dbReference>
<keyword evidence="15 17" id="KW-0460">Magnesium</keyword>
<dbReference type="PIRSF" id="PIRSF000732">
    <property type="entry name" value="PTS_enzyme_I"/>
    <property type="match status" value="1"/>
</dbReference>
<keyword evidence="9 17" id="KW-0963">Cytoplasm</keyword>
<dbReference type="Gene3D" id="3.50.30.10">
    <property type="entry name" value="Phosphohistidine domain"/>
    <property type="match status" value="1"/>
</dbReference>
<comment type="function">
    <text evidence="3 17">General (non sugar-specific) component of the phosphoenolpyruvate-dependent sugar phosphotransferase system (sugar PTS). This major carbohydrate active-transport system catalyzes the phosphorylation of incoming sugar substrates concomitantly with their translocation across the cell membrane. Enzyme I transfers the phosphoryl group from phosphoenolpyruvate (PEP) to the phosphoryl carrier protein (HPr).</text>
</comment>
<keyword evidence="8 17" id="KW-0813">Transport</keyword>
<evidence type="ECO:0000256" key="20">
    <source>
        <dbReference type="PIRSR" id="PIRSR000732-3"/>
    </source>
</evidence>
<dbReference type="GO" id="GO:0009401">
    <property type="term" value="P:phosphoenolpyruvate-dependent sugar phosphotransferase system"/>
    <property type="evidence" value="ECO:0007669"/>
    <property type="project" value="UniProtKB-KW"/>
</dbReference>
<dbReference type="InterPro" id="IPR008279">
    <property type="entry name" value="PEP-util_enz_mobile_dom"/>
</dbReference>
<dbReference type="Proteomes" id="UP000295506">
    <property type="component" value="Unassembled WGS sequence"/>
</dbReference>
<comment type="cofactor">
    <cofactor evidence="2 17 20">
        <name>Mg(2+)</name>
        <dbReference type="ChEBI" id="CHEBI:18420"/>
    </cofactor>
</comment>
<feature type="active site" description="Proton donor" evidence="18">
    <location>
        <position position="505"/>
    </location>
</feature>
<feature type="binding site" evidence="19">
    <location>
        <position position="468"/>
    </location>
    <ligand>
        <name>phosphoenolpyruvate</name>
        <dbReference type="ChEBI" id="CHEBI:58702"/>
    </ligand>
</feature>
<dbReference type="NCBIfam" id="TIGR01417">
    <property type="entry name" value="PTS_I_fam"/>
    <property type="match status" value="1"/>
</dbReference>
<dbReference type="PANTHER" id="PTHR46244">
    <property type="entry name" value="PHOSPHOENOLPYRUVATE-PROTEIN PHOSPHOTRANSFERASE"/>
    <property type="match status" value="1"/>
</dbReference>
<dbReference type="InterPro" id="IPR000121">
    <property type="entry name" value="PEP_util_C"/>
</dbReference>
<evidence type="ECO:0000256" key="12">
    <source>
        <dbReference type="ARBA" id="ARBA00022683"/>
    </source>
</evidence>
<comment type="similarity">
    <text evidence="5 17">Belongs to the PEP-utilizing enzyme family.</text>
</comment>
<dbReference type="PANTHER" id="PTHR46244:SF3">
    <property type="entry name" value="PHOSPHOENOLPYRUVATE-PROTEIN PHOSPHOTRANSFERASE"/>
    <property type="match status" value="1"/>
</dbReference>
<dbReference type="SUPFAM" id="SSF51621">
    <property type="entry name" value="Phosphoenolpyruvate/pyruvate domain"/>
    <property type="match status" value="1"/>
</dbReference>
<dbReference type="InterPro" id="IPR024692">
    <property type="entry name" value="PTS_EI"/>
</dbReference>
<evidence type="ECO:0000256" key="4">
    <source>
        <dbReference type="ARBA" id="ARBA00004496"/>
    </source>
</evidence>
<dbReference type="SUPFAM" id="SSF52009">
    <property type="entry name" value="Phosphohistidine domain"/>
    <property type="match status" value="1"/>
</dbReference>
<keyword evidence="14 17" id="KW-0418">Kinase</keyword>
<dbReference type="EMBL" id="SOBK01000004">
    <property type="protein sequence ID" value="TDT89066.1"/>
    <property type="molecule type" value="Genomic_DNA"/>
</dbReference>
<keyword evidence="13 17" id="KW-0479">Metal-binding</keyword>
<dbReference type="InterPro" id="IPR008731">
    <property type="entry name" value="PTS_EIN"/>
</dbReference>
<dbReference type="EMBL" id="CP014206">
    <property type="protein sequence ID" value="AMK10532.1"/>
    <property type="molecule type" value="Genomic_DNA"/>
</dbReference>
<feature type="domain" description="PEP-utilising enzyme mobile" evidence="21">
    <location>
        <begin position="158"/>
        <end position="228"/>
    </location>
</feature>
<evidence type="ECO:0000256" key="13">
    <source>
        <dbReference type="ARBA" id="ARBA00022723"/>
    </source>
</evidence>
<feature type="domain" description="Phosphotransferase system enzyme I N-terminal" evidence="23">
    <location>
        <begin position="7"/>
        <end position="130"/>
    </location>
</feature>
<dbReference type="EC" id="2.7.3.9" evidence="6 17"/>
<evidence type="ECO:0000256" key="1">
    <source>
        <dbReference type="ARBA" id="ARBA00000683"/>
    </source>
</evidence>
<dbReference type="AlphaFoldDB" id="A0A126QKG7"/>
<evidence type="ECO:0000313" key="27">
    <source>
        <dbReference type="Proteomes" id="UP000295506"/>
    </source>
</evidence>
<proteinExistence type="inferred from homology"/>
<comment type="subcellular location">
    <subcellularLocation>
        <location evidence="4 17">Cytoplasm</location>
    </subcellularLocation>
</comment>
<reference evidence="24 26" key="1">
    <citation type="journal article" date="2016" name="Front. Microbiol.">
        <title>Genome Sequence of the Piezophilic, Mesophilic Sulfate-Reducing Bacterium Desulfovibrio indicus J2T.</title>
        <authorList>
            <person name="Cao J."/>
            <person name="Maignien L."/>
            <person name="Shao Z."/>
            <person name="Alain K."/>
            <person name="Jebbar M."/>
        </authorList>
    </citation>
    <scope>NUCLEOTIDE SEQUENCE [LARGE SCALE GENOMIC DNA]</scope>
    <source>
        <strain evidence="24 26">J2</strain>
    </source>
</reference>
<dbReference type="InterPro" id="IPR036618">
    <property type="entry name" value="PtsI_HPr-bd_sf"/>
</dbReference>
<feature type="binding site" evidence="20">
    <location>
        <position position="434"/>
    </location>
    <ligand>
        <name>Mg(2+)</name>
        <dbReference type="ChEBI" id="CHEBI:18420"/>
    </ligand>
</feature>
<dbReference type="InterPro" id="IPR036637">
    <property type="entry name" value="Phosphohistidine_dom_sf"/>
</dbReference>
<feature type="active site" description="Tele-phosphohistidine intermediate" evidence="18">
    <location>
        <position position="192"/>
    </location>
</feature>
<dbReference type="RefSeq" id="WP_066801153.1">
    <property type="nucleotide sequence ID" value="NZ_CP014206.1"/>
</dbReference>
<dbReference type="Gene3D" id="3.20.20.60">
    <property type="entry name" value="Phosphoenolpyruvate-binding domains"/>
    <property type="match status" value="1"/>
</dbReference>
<feature type="binding site" evidence="19">
    <location>
        <position position="335"/>
    </location>
    <ligand>
        <name>phosphoenolpyruvate</name>
        <dbReference type="ChEBI" id="CHEBI:58702"/>
    </ligand>
</feature>
<dbReference type="InterPro" id="IPR023151">
    <property type="entry name" value="PEP_util_CS"/>
</dbReference>
<evidence type="ECO:0000313" key="26">
    <source>
        <dbReference type="Proteomes" id="UP000055611"/>
    </source>
</evidence>
<dbReference type="InterPro" id="IPR050499">
    <property type="entry name" value="PEP-utilizing_PTS_enzyme"/>
</dbReference>
<evidence type="ECO:0000256" key="11">
    <source>
        <dbReference type="ARBA" id="ARBA00022679"/>
    </source>
</evidence>
<evidence type="ECO:0000313" key="24">
    <source>
        <dbReference type="EMBL" id="AMK10532.1"/>
    </source>
</evidence>
<evidence type="ECO:0000256" key="2">
    <source>
        <dbReference type="ARBA" id="ARBA00001946"/>
    </source>
</evidence>
<evidence type="ECO:0000256" key="5">
    <source>
        <dbReference type="ARBA" id="ARBA00007837"/>
    </source>
</evidence>
<evidence type="ECO:0000256" key="17">
    <source>
        <dbReference type="PIRNR" id="PIRNR000732"/>
    </source>
</evidence>
<organism evidence="25 27">
    <name type="scientific">Pseudodesulfovibrio indicus</name>
    <dbReference type="NCBI Taxonomy" id="1716143"/>
    <lineage>
        <taxon>Bacteria</taxon>
        <taxon>Pseudomonadati</taxon>
        <taxon>Thermodesulfobacteriota</taxon>
        <taxon>Desulfovibrionia</taxon>
        <taxon>Desulfovibrionales</taxon>
        <taxon>Desulfovibrionaceae</taxon>
    </lineage>
</organism>
<reference evidence="25 27" key="2">
    <citation type="submission" date="2019-03" db="EMBL/GenBank/DDBJ databases">
        <title>Genomic Encyclopedia of Type Strains, Phase IV (KMG-IV): sequencing the most valuable type-strain genomes for metagenomic binning, comparative biology and taxonomic classification.</title>
        <authorList>
            <person name="Goeker M."/>
        </authorList>
    </citation>
    <scope>NUCLEOTIDE SEQUENCE [LARGE SCALE GENOMIC DNA]</scope>
    <source>
        <strain evidence="25 27">DSM 101483</strain>
    </source>
</reference>
<evidence type="ECO:0000256" key="9">
    <source>
        <dbReference type="ARBA" id="ARBA00022490"/>
    </source>
</evidence>
<evidence type="ECO:0000259" key="22">
    <source>
        <dbReference type="Pfam" id="PF02896"/>
    </source>
</evidence>
<evidence type="ECO:0000256" key="15">
    <source>
        <dbReference type="ARBA" id="ARBA00022842"/>
    </source>
</evidence>
<dbReference type="GO" id="GO:0016301">
    <property type="term" value="F:kinase activity"/>
    <property type="evidence" value="ECO:0007669"/>
    <property type="project" value="UniProtKB-KW"/>
</dbReference>
<feature type="domain" description="PEP-utilising enzyme C-terminal" evidence="22">
    <location>
        <begin position="257"/>
        <end position="544"/>
    </location>
</feature>
<evidence type="ECO:0000256" key="3">
    <source>
        <dbReference type="ARBA" id="ARBA00002728"/>
    </source>
</evidence>
<dbReference type="Proteomes" id="UP000055611">
    <property type="component" value="Chromosome"/>
</dbReference>
<keyword evidence="10 17" id="KW-0762">Sugar transport</keyword>
<gene>
    <name evidence="24" type="ORF">AWY79_05065</name>
    <name evidence="25" type="ORF">EDC59_10459</name>
</gene>
<dbReference type="Pfam" id="PF05524">
    <property type="entry name" value="PEP-utilisers_N"/>
    <property type="match status" value="1"/>
</dbReference>
<evidence type="ECO:0000256" key="19">
    <source>
        <dbReference type="PIRSR" id="PIRSR000732-2"/>
    </source>
</evidence>
<dbReference type="GO" id="GO:0046872">
    <property type="term" value="F:metal ion binding"/>
    <property type="evidence" value="ECO:0007669"/>
    <property type="project" value="UniProtKB-KW"/>
</dbReference>
<dbReference type="Pfam" id="PF02896">
    <property type="entry name" value="PEP-utilizers_C"/>
    <property type="match status" value="1"/>
</dbReference>
<feature type="binding site" evidence="19">
    <location>
        <begin position="457"/>
        <end position="458"/>
    </location>
    <ligand>
        <name>phosphoenolpyruvate</name>
        <dbReference type="ChEBI" id="CHEBI:58702"/>
    </ligand>
</feature>
<evidence type="ECO:0000256" key="16">
    <source>
        <dbReference type="ARBA" id="ARBA00033235"/>
    </source>
</evidence>
<name>A0A126QKG7_9BACT</name>
<keyword evidence="26" id="KW-1185">Reference proteome</keyword>
<feature type="binding site" evidence="20">
    <location>
        <position position="458"/>
    </location>
    <ligand>
        <name>Mg(2+)</name>
        <dbReference type="ChEBI" id="CHEBI:18420"/>
    </ligand>
</feature>
<dbReference type="InterPro" id="IPR015813">
    <property type="entry name" value="Pyrv/PenolPyrv_kinase-like_dom"/>
</dbReference>
<protein>
    <recommendedName>
        <fullName evidence="7 17">Phosphoenolpyruvate-protein phosphotransferase</fullName>
        <ecNumber evidence="6 17">2.7.3.9</ecNumber>
    </recommendedName>
    <alternativeName>
        <fullName evidence="16 17">Phosphotransferase system, enzyme I</fullName>
    </alternativeName>
</protein>
<evidence type="ECO:0000256" key="7">
    <source>
        <dbReference type="ARBA" id="ARBA00016544"/>
    </source>
</evidence>
<evidence type="ECO:0000256" key="6">
    <source>
        <dbReference type="ARBA" id="ARBA00012232"/>
    </source>
</evidence>
<evidence type="ECO:0000256" key="18">
    <source>
        <dbReference type="PIRSR" id="PIRSR000732-1"/>
    </source>
</evidence>
<dbReference type="KEGG" id="dej:AWY79_05065"/>
<evidence type="ECO:0000313" key="25">
    <source>
        <dbReference type="EMBL" id="TDT89066.1"/>
    </source>
</evidence>
<evidence type="ECO:0000256" key="8">
    <source>
        <dbReference type="ARBA" id="ARBA00022448"/>
    </source>
</evidence>
<dbReference type="GO" id="GO:0005737">
    <property type="term" value="C:cytoplasm"/>
    <property type="evidence" value="ECO:0007669"/>
    <property type="project" value="UniProtKB-SubCell"/>
</dbReference>
<comment type="catalytic activity">
    <reaction evidence="1 17">
        <text>L-histidyl-[protein] + phosphoenolpyruvate = N(pros)-phospho-L-histidyl-[protein] + pyruvate</text>
        <dbReference type="Rhea" id="RHEA:23880"/>
        <dbReference type="Rhea" id="RHEA-COMP:9745"/>
        <dbReference type="Rhea" id="RHEA-COMP:9746"/>
        <dbReference type="ChEBI" id="CHEBI:15361"/>
        <dbReference type="ChEBI" id="CHEBI:29979"/>
        <dbReference type="ChEBI" id="CHEBI:58702"/>
        <dbReference type="ChEBI" id="CHEBI:64837"/>
        <dbReference type="EC" id="2.7.3.9"/>
    </reaction>
</comment>
<feature type="binding site" evidence="19">
    <location>
        <position position="299"/>
    </location>
    <ligand>
        <name>phosphoenolpyruvate</name>
        <dbReference type="ChEBI" id="CHEBI:58702"/>
    </ligand>
</feature>
<dbReference type="InterPro" id="IPR040442">
    <property type="entry name" value="Pyrv_kinase-like_dom_sf"/>
</dbReference>
<dbReference type="Pfam" id="PF00391">
    <property type="entry name" value="PEP-utilizers"/>
    <property type="match status" value="1"/>
</dbReference>
<evidence type="ECO:0000256" key="14">
    <source>
        <dbReference type="ARBA" id="ARBA00022777"/>
    </source>
</evidence>
<sequence>MADAILTGIPVATGIAIGKAFFVNRNHMANLPRQIVASEDMPAEIERLHAAFKDVEKELTVIRAQVPEELKSHGSLIDTHLMMLKDPKLSGASEKYITSLGLNAAWALEKAVSDQEAAFEAIKDQYIRERMQDVRVVADKVLTKLMGVHTDLSAISGRAIIMAHDLTPADTVELQVDKIMAFATVRGGKTSHTGIMARSLGIPALVGVGRLEDSVHDGDLVIIDGLTGKIVVNPTEHELADYNERAALFEDYTRKIKRHCQMPAETFDGSRVMVYANIELVEEVAAVIDNGGEGVGLYRTEYAYLNRTTLPTEDELAEKYIDLAAIMAPRKVVFRTLDLGSDKFISTFGELNETNPAMGLRAIRFCLKNPQLFKTQLRAILRASAYGNVSLMFPMISGVKEVRQAKAWLAQAKAELRREGVDYDPDMPIGTMIELPAAVLIAEFLAHEVDFFSIGTNDLIQYSIGVDRTNRHVSYLYQPLHPATLRAIKLVVDAAHQAGIEVSLCGEVASDPFCVPILLGMGIDSISMTPQAIPGIKRIIRQTNMHDCRQLLKGVLECRTVSRINNLVMDNIFKHFPEEVTFFSSLLENDELPS</sequence>
<dbReference type="PROSITE" id="PS00742">
    <property type="entry name" value="PEP_ENZYMES_2"/>
    <property type="match status" value="1"/>
</dbReference>
<accession>A0A126QKG7</accession>
<evidence type="ECO:0000259" key="21">
    <source>
        <dbReference type="Pfam" id="PF00391"/>
    </source>
</evidence>
<evidence type="ECO:0000256" key="10">
    <source>
        <dbReference type="ARBA" id="ARBA00022597"/>
    </source>
</evidence>
<dbReference type="OrthoDB" id="9765468at2"/>
<dbReference type="GO" id="GO:0008965">
    <property type="term" value="F:phosphoenolpyruvate-protein phosphotransferase activity"/>
    <property type="evidence" value="ECO:0007669"/>
    <property type="project" value="UniProtKB-EC"/>
</dbReference>
<dbReference type="SUPFAM" id="SSF47831">
    <property type="entry name" value="Enzyme I of the PEP:sugar phosphotransferase system HPr-binding (sub)domain"/>
    <property type="match status" value="1"/>
</dbReference>
<keyword evidence="12 17" id="KW-0598">Phosphotransferase system</keyword>
<evidence type="ECO:0000259" key="23">
    <source>
        <dbReference type="Pfam" id="PF05524"/>
    </source>
</evidence>
<dbReference type="InterPro" id="IPR006318">
    <property type="entry name" value="PTS_EI-like"/>
</dbReference>